<evidence type="ECO:0000313" key="3">
    <source>
        <dbReference type="EMBL" id="JAH90704.1"/>
    </source>
</evidence>
<feature type="compositionally biased region" description="Polar residues" evidence="1">
    <location>
        <begin position="52"/>
        <end position="72"/>
    </location>
</feature>
<feature type="region of interest" description="Disordered" evidence="1">
    <location>
        <begin position="35"/>
        <end position="78"/>
    </location>
</feature>
<keyword evidence="2" id="KW-0812">Transmembrane</keyword>
<dbReference type="EMBL" id="GBXM01017873">
    <property type="protein sequence ID" value="JAH90704.1"/>
    <property type="molecule type" value="Transcribed_RNA"/>
</dbReference>
<evidence type="ECO:0000256" key="1">
    <source>
        <dbReference type="SAM" id="MobiDB-lite"/>
    </source>
</evidence>
<evidence type="ECO:0000256" key="2">
    <source>
        <dbReference type="SAM" id="Phobius"/>
    </source>
</evidence>
<reference evidence="3" key="2">
    <citation type="journal article" date="2015" name="Fish Shellfish Immunol.">
        <title>Early steps in the European eel (Anguilla anguilla)-Vibrio vulnificus interaction in the gills: Role of the RtxA13 toxin.</title>
        <authorList>
            <person name="Callol A."/>
            <person name="Pajuelo D."/>
            <person name="Ebbesson L."/>
            <person name="Teles M."/>
            <person name="MacKenzie S."/>
            <person name="Amaro C."/>
        </authorList>
    </citation>
    <scope>NUCLEOTIDE SEQUENCE</scope>
</reference>
<keyword evidence="2" id="KW-1133">Transmembrane helix</keyword>
<feature type="transmembrane region" description="Helical" evidence="2">
    <location>
        <begin position="6"/>
        <end position="28"/>
    </location>
</feature>
<proteinExistence type="predicted"/>
<dbReference type="AlphaFoldDB" id="A0A0E9WJW4"/>
<reference evidence="3" key="1">
    <citation type="submission" date="2014-11" db="EMBL/GenBank/DDBJ databases">
        <authorList>
            <person name="Amaro Gonzalez C."/>
        </authorList>
    </citation>
    <scope>NUCLEOTIDE SEQUENCE</scope>
</reference>
<organism evidence="3">
    <name type="scientific">Anguilla anguilla</name>
    <name type="common">European freshwater eel</name>
    <name type="synonym">Muraena anguilla</name>
    <dbReference type="NCBI Taxonomy" id="7936"/>
    <lineage>
        <taxon>Eukaryota</taxon>
        <taxon>Metazoa</taxon>
        <taxon>Chordata</taxon>
        <taxon>Craniata</taxon>
        <taxon>Vertebrata</taxon>
        <taxon>Euteleostomi</taxon>
        <taxon>Actinopterygii</taxon>
        <taxon>Neopterygii</taxon>
        <taxon>Teleostei</taxon>
        <taxon>Anguilliformes</taxon>
        <taxon>Anguillidae</taxon>
        <taxon>Anguilla</taxon>
    </lineage>
</organism>
<name>A0A0E9WJW4_ANGAN</name>
<keyword evidence="2" id="KW-0472">Membrane</keyword>
<accession>A0A0E9WJW4</accession>
<protein>
    <submittedName>
        <fullName evidence="3">Uncharacterized protein</fullName>
    </submittedName>
</protein>
<sequence>MNTVTLYWVSRTDLLFYIFSLTCIKLWLIDSVRSSKSTAPESGQGGERIRQTDVSVSSRATGGRINQGNDEPSVNRHV</sequence>